<feature type="domain" description="Trimeric autotransporter adhesin YadA-like C-terminal membrane anchor" evidence="11">
    <location>
        <begin position="1532"/>
        <end position="1587"/>
    </location>
</feature>
<dbReference type="EMBL" id="JAVIDL010000014">
    <property type="protein sequence ID" value="MDQ8935885.1"/>
    <property type="molecule type" value="Genomic_DNA"/>
</dbReference>
<keyword evidence="8" id="KW-0653">Protein transport</keyword>
<organism evidence="13 14">
    <name type="scientific">Acinetobacter rudis</name>
    <dbReference type="NCBI Taxonomy" id="632955"/>
    <lineage>
        <taxon>Bacteria</taxon>
        <taxon>Pseudomonadati</taxon>
        <taxon>Pseudomonadota</taxon>
        <taxon>Gammaproteobacteria</taxon>
        <taxon>Moraxellales</taxon>
        <taxon>Moraxellaceae</taxon>
        <taxon>Acinetobacter</taxon>
    </lineage>
</organism>
<comment type="subcellular location">
    <subcellularLocation>
        <location evidence="2">Cell outer membrane</location>
    </subcellularLocation>
    <subcellularLocation>
        <location evidence="1">Cell surface</location>
    </subcellularLocation>
</comment>
<feature type="domain" description="Trimeric autotransporter adhesin YadA-like stalk" evidence="12">
    <location>
        <begin position="1423"/>
        <end position="1463"/>
    </location>
</feature>
<dbReference type="GO" id="GO:0009986">
    <property type="term" value="C:cell surface"/>
    <property type="evidence" value="ECO:0007669"/>
    <property type="project" value="UniProtKB-SubCell"/>
</dbReference>
<dbReference type="InterPro" id="IPR005594">
    <property type="entry name" value="YadA_C"/>
</dbReference>
<dbReference type="InterPro" id="IPR045584">
    <property type="entry name" value="Pilin-like"/>
</dbReference>
<sequence>AGNTGSVKKKLGETVTIKGAGTKADDEYSAENIKTAVDANGDLIISMDKNLKADSLALNGKDGKDGLTISSGQGAAGLNGKDGETRIIYKDPTTGEDKEVATLTDGLQFVGNDGKVINKKLNEKLGVVGGMTDMTADAASSENLRTVQNDKGELEVQLSKDLKNLTNVNTENLTVTNTTKLGDTFTVNKGDVKYTGPITDGDHITNKTYVDQTITDLANKPLTFAANTGTVEKKLGETVTIKGTGTKADDEYTAENIKTMVDADGNLVVAMDKNLKADSLALNGKDGKDGLTISSGQGAAGLNGKDGETRITYKTEDGKVQEVATLNDGLQFVGNDGKVINKKLNEKLGVVGGMTDMTAGAASSENLRTVQNDKGELEVQLSKDLKNLTNVNTENLTVTNTTKLGDTLTVNKGDVKYTGPITDGDHITNKTYVDQTITDLANKPLTFAANTGTVEKKLGETVTIKGTGTKADDEYTAENIKTMVDADGNLVVAMDKNLKADSLALNGKDGKDGLTISSGQGAAGLNGKDGETRITYKTEDGKVQEVATLNDGLQFVGNDGKVINKKLNEKLGVVGGMTDMTAGAASSENLRTVQNDKGELEVQLSKNLKGLESVVVGDTTINNAGLTIKNGPSITAGGINAGGKVISNVAAGKDGKDAVNVDQLNQVAAASKVDVKEGKNVKVTTKVNDDGSKEFTVATAAVVDFDKVTVGNVTIDKKTNDITGLSNVNLKAGDFGTKGRAATEEQLVSAANAVAKVIGGDTDNRGATIIGANIGNTGKTTIHDAIASVRTDVKAGENITVDTLVNDDGSREFTVATKKDAKFDSVTLGDTVLNQTGLTIKNGPSITVNGIDAGDKVISNVADGKNGKDAVNVDQLTKTGEELTNKGLTFAANTGSVKKKLGETVTIKGAGTKADEEYSAENIKTVVDADGNLVVAMDKNLKADSLALNGKDGKDGLTITGGQGAAGLNGKDGETRITYKTEDGKVQEVATLNDGLQFVGNDGKVINKKLNEKLGVVGGMKDMTAGAASSENIRTVQNDKGELEVQLSKNLKGLESVVVGDTTINNAGLTINNGPSITTGGINAGDKVISNVAAGKDGKDAVNVDQLNQVAAASKVDVKEGKNVKVTTKVNVDGSQEFTVATAAEVDFDKVTVGKVTLDKKTGDITGLSNTQLGGDTFATKGRAATEEQLNYVQDNLVTILGGNAVNKGGNVSITNIGNTGKDNIHDAISSINDKANNANQGWNLTANGKDQSTVKPGDTVDFANTDGNITVSKDGNNVKVDMNKDLNLGKDGSIKTGDTTINNDGLVIAGGPSVTKGGINAGDKKITNVADGKIDEGSKDAVNGGQLHDVITNINTDIKHAKSTVEAGSNVTVTVGKNDDGSTKYTVATKDDVTFKNVNTDNINVGGVVINKDTGIHAGDKKVTGVADGKIAKDSKDAVNGGQLNTTNTNVSNYLGGGAKFENGEWTGPTYNVNGGSYNNVGDALHALDDRSTQLNNKVDNLFQTTNQRIDNVEKRANAGIAAAMALETAPYVAGKWSYAAAAAHHGGENAVGVTLRKTADNGRWSLTGGIAAASEGDPSFRIGISGVID</sequence>
<proteinExistence type="inferred from homology"/>
<comment type="caution">
    <text evidence="13">The sequence shown here is derived from an EMBL/GenBank/DDBJ whole genome shotgun (WGS) entry which is preliminary data.</text>
</comment>
<dbReference type="GO" id="GO:0015031">
    <property type="term" value="P:protein transport"/>
    <property type="evidence" value="ECO:0007669"/>
    <property type="project" value="UniProtKB-KW"/>
</dbReference>
<feature type="domain" description="Trimeric autotransporter adhesin YadA-like stalk" evidence="12">
    <location>
        <begin position="646"/>
        <end position="683"/>
    </location>
</feature>
<protein>
    <submittedName>
        <fullName evidence="13">YadA-like family protein</fullName>
    </submittedName>
</protein>
<dbReference type="InterPro" id="IPR008635">
    <property type="entry name" value="Coiled_stalk_dom"/>
</dbReference>
<evidence type="ECO:0000313" key="13">
    <source>
        <dbReference type="EMBL" id="MDQ8935885.1"/>
    </source>
</evidence>
<feature type="non-terminal residue" evidence="13">
    <location>
        <position position="1"/>
    </location>
</feature>
<evidence type="ECO:0000256" key="5">
    <source>
        <dbReference type="ARBA" id="ARBA00022452"/>
    </source>
</evidence>
<dbReference type="Gene3D" id="6.10.250.2040">
    <property type="match status" value="3"/>
</dbReference>
<keyword evidence="7" id="KW-0732">Signal</keyword>
<reference evidence="13" key="1">
    <citation type="submission" date="2023-08" db="EMBL/GenBank/DDBJ databases">
        <title>Emergence of clinically-relevant ST2 carbapenem-resistant Acinetobacter baumannii strains in hospital sewages in Zhejiang, East of China.</title>
        <authorList>
            <person name="Kaichao C."/>
            <person name="Zhang R."/>
        </authorList>
    </citation>
    <scope>NUCLEOTIDE SEQUENCE</scope>
    <source>
        <strain evidence="13">M-RB-37</strain>
    </source>
</reference>
<evidence type="ECO:0000256" key="2">
    <source>
        <dbReference type="ARBA" id="ARBA00004442"/>
    </source>
</evidence>
<dbReference type="Gene3D" id="6.20.50.100">
    <property type="match status" value="1"/>
</dbReference>
<dbReference type="Pfam" id="PF05662">
    <property type="entry name" value="YadA_stalk"/>
    <property type="match status" value="5"/>
</dbReference>
<evidence type="ECO:0000256" key="10">
    <source>
        <dbReference type="ARBA" id="ARBA00023237"/>
    </source>
</evidence>
<feature type="domain" description="Trimeric autotransporter adhesin YadA-like stalk" evidence="12">
    <location>
        <begin position="1089"/>
        <end position="1126"/>
    </location>
</feature>
<keyword evidence="9" id="KW-0472">Membrane</keyword>
<evidence type="ECO:0000259" key="12">
    <source>
        <dbReference type="Pfam" id="PF05662"/>
    </source>
</evidence>
<keyword evidence="5" id="KW-1134">Transmembrane beta strand</keyword>
<gene>
    <name evidence="13" type="ORF">RFH47_09085</name>
</gene>
<feature type="domain" description="Trimeric autotransporter adhesin YadA-like stalk" evidence="12">
    <location>
        <begin position="1326"/>
        <end position="1366"/>
    </location>
</feature>
<feature type="domain" description="Trimeric autotransporter adhesin YadA-like stalk" evidence="12">
    <location>
        <begin position="858"/>
        <end position="896"/>
    </location>
</feature>
<dbReference type="Gene3D" id="2.20.70.140">
    <property type="match status" value="4"/>
</dbReference>
<keyword evidence="10" id="KW-0998">Cell outer membrane</keyword>
<evidence type="ECO:0000256" key="3">
    <source>
        <dbReference type="ARBA" id="ARBA00005848"/>
    </source>
</evidence>
<dbReference type="SUPFAM" id="SSF101967">
    <property type="entry name" value="Adhesin YadA, collagen-binding domain"/>
    <property type="match status" value="5"/>
</dbReference>
<evidence type="ECO:0000256" key="7">
    <source>
        <dbReference type="ARBA" id="ARBA00022729"/>
    </source>
</evidence>
<evidence type="ECO:0000256" key="8">
    <source>
        <dbReference type="ARBA" id="ARBA00022927"/>
    </source>
</evidence>
<dbReference type="InterPro" id="IPR011049">
    <property type="entry name" value="Serralysin-like_metalloprot_C"/>
</dbReference>
<dbReference type="SUPFAM" id="SSF54523">
    <property type="entry name" value="Pili subunits"/>
    <property type="match status" value="1"/>
</dbReference>
<keyword evidence="6" id="KW-0812">Transmembrane</keyword>
<dbReference type="Pfam" id="PF03895">
    <property type="entry name" value="YadA_anchor"/>
    <property type="match status" value="1"/>
</dbReference>
<dbReference type="RefSeq" id="WP_309004415.1">
    <property type="nucleotide sequence ID" value="NZ_JAVIDL010000014.1"/>
</dbReference>
<dbReference type="Gene3D" id="3.30.1300.30">
    <property type="entry name" value="GSPII I/J protein-like"/>
    <property type="match status" value="1"/>
</dbReference>
<dbReference type="Gene3D" id="1.20.5.170">
    <property type="match status" value="1"/>
</dbReference>
<name>A0AAW8J816_9GAMM</name>
<evidence type="ECO:0000259" key="11">
    <source>
        <dbReference type="Pfam" id="PF03895"/>
    </source>
</evidence>
<dbReference type="Proteomes" id="UP001243844">
    <property type="component" value="Unassembled WGS sequence"/>
</dbReference>
<evidence type="ECO:0000256" key="1">
    <source>
        <dbReference type="ARBA" id="ARBA00004241"/>
    </source>
</evidence>
<evidence type="ECO:0000256" key="4">
    <source>
        <dbReference type="ARBA" id="ARBA00022448"/>
    </source>
</evidence>
<accession>A0AAW8J816</accession>
<evidence type="ECO:0000256" key="6">
    <source>
        <dbReference type="ARBA" id="ARBA00022692"/>
    </source>
</evidence>
<evidence type="ECO:0000256" key="9">
    <source>
        <dbReference type="ARBA" id="ARBA00023136"/>
    </source>
</evidence>
<dbReference type="GO" id="GO:0009279">
    <property type="term" value="C:cell outer membrane"/>
    <property type="evidence" value="ECO:0007669"/>
    <property type="project" value="UniProtKB-SubCell"/>
</dbReference>
<evidence type="ECO:0000313" key="14">
    <source>
        <dbReference type="Proteomes" id="UP001243844"/>
    </source>
</evidence>
<comment type="similarity">
    <text evidence="3">Belongs to the autotransporter-2 (AT-2) (TC 1.B.40) family.</text>
</comment>
<keyword evidence="4" id="KW-0813">Transport</keyword>